<proteinExistence type="predicted"/>
<accession>A0A318R2Z0</accession>
<comment type="caution">
    <text evidence="1">The sequence shown here is derived from an EMBL/GenBank/DDBJ whole genome shotgun (WGS) entry which is preliminary data.</text>
</comment>
<evidence type="ECO:0000313" key="1">
    <source>
        <dbReference type="EMBL" id="PYE01630.1"/>
    </source>
</evidence>
<evidence type="ECO:0000313" key="2">
    <source>
        <dbReference type="Proteomes" id="UP000247807"/>
    </source>
</evidence>
<gene>
    <name evidence="1" type="ORF">DNJ73_05975</name>
</gene>
<dbReference type="RefSeq" id="WP_158466806.1">
    <property type="nucleotide sequence ID" value="NZ_QJUE01000004.1"/>
</dbReference>
<name>A0A318R2Z0_PROMR</name>
<protein>
    <submittedName>
        <fullName evidence="1">Uncharacterized protein</fullName>
    </submittedName>
</protein>
<dbReference type="Proteomes" id="UP000247807">
    <property type="component" value="Unassembled WGS sequence"/>
</dbReference>
<dbReference type="AlphaFoldDB" id="A0A318R2Z0"/>
<sequence length="107" mass="12169">MVKKSSSITKSNSNWLWRWAEPESELSVIPKSKTKRLAQQAKLANVDAERAVSRAYQIELSRTKAIGEAMFKSGKALRFTLSSSGRQLILRTQAARRQFEPGFRNKK</sequence>
<dbReference type="OrthoDB" id="540886at2"/>
<organism evidence="1 2">
    <name type="scientific">Prochlorococcus marinus XMU1408</name>
    <dbReference type="NCBI Taxonomy" id="2213228"/>
    <lineage>
        <taxon>Bacteria</taxon>
        <taxon>Bacillati</taxon>
        <taxon>Cyanobacteriota</taxon>
        <taxon>Cyanophyceae</taxon>
        <taxon>Synechococcales</taxon>
        <taxon>Prochlorococcaceae</taxon>
        <taxon>Prochlorococcus</taxon>
    </lineage>
</organism>
<dbReference type="EMBL" id="QJUE01000004">
    <property type="protein sequence ID" value="PYE01630.1"/>
    <property type="molecule type" value="Genomic_DNA"/>
</dbReference>
<reference evidence="1 2" key="1">
    <citation type="journal article" date="2018" name="Appl. Environ. Microbiol.">
        <title>Genome rearrangement shapes Prochlorococcus ecological adaptation.</title>
        <authorList>
            <person name="Yan W."/>
            <person name="Wei S."/>
            <person name="Wang Q."/>
            <person name="Xiao X."/>
            <person name="Zeng Q."/>
            <person name="Jiao N."/>
            <person name="Zhang R."/>
        </authorList>
    </citation>
    <scope>NUCLEOTIDE SEQUENCE [LARGE SCALE GENOMIC DNA]</scope>
    <source>
        <strain evidence="1 2">XMU1408</strain>
    </source>
</reference>